<dbReference type="Gene3D" id="2.40.180.10">
    <property type="entry name" value="Catalase core domain"/>
    <property type="match status" value="1"/>
</dbReference>
<dbReference type="Pfam" id="PF06628">
    <property type="entry name" value="Catalase-rel"/>
    <property type="match status" value="1"/>
</dbReference>
<dbReference type="STRING" id="312017.Q24F10"/>
<organism evidence="15 16">
    <name type="scientific">Tetrahymena thermophila (strain SB210)</name>
    <dbReference type="NCBI Taxonomy" id="312017"/>
    <lineage>
        <taxon>Eukaryota</taxon>
        <taxon>Sar</taxon>
        <taxon>Alveolata</taxon>
        <taxon>Ciliophora</taxon>
        <taxon>Intramacronucleata</taxon>
        <taxon>Oligohymenophorea</taxon>
        <taxon>Hymenostomatida</taxon>
        <taxon>Tetrahymenina</taxon>
        <taxon>Tetrahymenidae</taxon>
        <taxon>Tetrahymena</taxon>
    </lineage>
</organism>
<dbReference type="GO" id="GO:0046872">
    <property type="term" value="F:metal ion binding"/>
    <property type="evidence" value="ECO:0007669"/>
    <property type="project" value="UniProtKB-KW"/>
</dbReference>
<dbReference type="GO" id="GO:0005777">
    <property type="term" value="C:peroxisome"/>
    <property type="evidence" value="ECO:0007669"/>
    <property type="project" value="TreeGrafter"/>
</dbReference>
<dbReference type="InterPro" id="IPR024708">
    <property type="entry name" value="Catalase_AS"/>
</dbReference>
<dbReference type="InterPro" id="IPR018028">
    <property type="entry name" value="Catalase"/>
</dbReference>
<evidence type="ECO:0000256" key="9">
    <source>
        <dbReference type="PIRSR" id="PIRSR038928-1"/>
    </source>
</evidence>
<dbReference type="eggNOG" id="KOG0047">
    <property type="taxonomic scope" value="Eukaryota"/>
</dbReference>
<comment type="function">
    <text evidence="12">Catalyzes the degradation of hydrogen peroxide (H(2)O(2)) generated by peroxisomal oxidases to water and oxygen, thereby protecting cells from the toxic effects of hydrogen peroxide.</text>
</comment>
<dbReference type="InParanoid" id="Q24F10"/>
<dbReference type="PROSITE" id="PS00437">
    <property type="entry name" value="CATALASE_1"/>
    <property type="match status" value="1"/>
</dbReference>
<reference evidence="16" key="1">
    <citation type="journal article" date="2006" name="PLoS Biol.">
        <title>Macronuclear genome sequence of the ciliate Tetrahymena thermophila, a model eukaryote.</title>
        <authorList>
            <person name="Eisen J.A."/>
            <person name="Coyne R.S."/>
            <person name="Wu M."/>
            <person name="Wu D."/>
            <person name="Thiagarajan M."/>
            <person name="Wortman J.R."/>
            <person name="Badger J.H."/>
            <person name="Ren Q."/>
            <person name="Amedeo P."/>
            <person name="Jones K.M."/>
            <person name="Tallon L.J."/>
            <person name="Delcher A.L."/>
            <person name="Salzberg S.L."/>
            <person name="Silva J.C."/>
            <person name="Haas B.J."/>
            <person name="Majoros W.H."/>
            <person name="Farzad M."/>
            <person name="Carlton J.M."/>
            <person name="Smith R.K. Jr."/>
            <person name="Garg J."/>
            <person name="Pearlman R.E."/>
            <person name="Karrer K.M."/>
            <person name="Sun L."/>
            <person name="Manning G."/>
            <person name="Elde N.C."/>
            <person name="Turkewitz A.P."/>
            <person name="Asai D.J."/>
            <person name="Wilkes D.E."/>
            <person name="Wang Y."/>
            <person name="Cai H."/>
            <person name="Collins K."/>
            <person name="Stewart B.A."/>
            <person name="Lee S.R."/>
            <person name="Wilamowska K."/>
            <person name="Weinberg Z."/>
            <person name="Ruzzo W.L."/>
            <person name="Wloga D."/>
            <person name="Gaertig J."/>
            <person name="Frankel J."/>
            <person name="Tsao C.-C."/>
            <person name="Gorovsky M.A."/>
            <person name="Keeling P.J."/>
            <person name="Waller R.F."/>
            <person name="Patron N.J."/>
            <person name="Cherry J.M."/>
            <person name="Stover N.A."/>
            <person name="Krieger C.J."/>
            <person name="del Toro C."/>
            <person name="Ryder H.F."/>
            <person name="Williamson S.C."/>
            <person name="Barbeau R.A."/>
            <person name="Hamilton E.P."/>
            <person name="Orias E."/>
        </authorList>
    </citation>
    <scope>NUCLEOTIDE SEQUENCE [LARGE SCALE GENOMIC DNA]</scope>
    <source>
        <strain evidence="16">SB210</strain>
    </source>
</reference>
<dbReference type="PIRSF" id="PIRSF038928">
    <property type="entry name" value="Catalase_clade1-3"/>
    <property type="match status" value="1"/>
</dbReference>
<keyword evidence="5 11" id="KW-0560">Oxidoreductase</keyword>
<proteinExistence type="inferred from homology"/>
<dbReference type="OrthoDB" id="6880011at2759"/>
<evidence type="ECO:0000256" key="6">
    <source>
        <dbReference type="ARBA" id="ARBA00023004"/>
    </source>
</evidence>
<evidence type="ECO:0000256" key="2">
    <source>
        <dbReference type="ARBA" id="ARBA00022559"/>
    </source>
</evidence>
<dbReference type="InterPro" id="IPR040333">
    <property type="entry name" value="Catalase_3"/>
</dbReference>
<evidence type="ECO:0000256" key="8">
    <source>
        <dbReference type="ARBA" id="ARBA00049254"/>
    </source>
</evidence>
<dbReference type="PROSITE" id="PS00438">
    <property type="entry name" value="CATALASE_2"/>
    <property type="match status" value="1"/>
</dbReference>
<feature type="active site" evidence="9">
    <location>
        <position position="131"/>
    </location>
</feature>
<dbReference type="HOGENOM" id="CLU_010645_2_0_1"/>
<evidence type="ECO:0000256" key="4">
    <source>
        <dbReference type="ARBA" id="ARBA00022723"/>
    </source>
</evidence>
<dbReference type="EMBL" id="GG662298">
    <property type="protein sequence ID" value="EAS06345.2"/>
    <property type="molecule type" value="Genomic_DNA"/>
</dbReference>
<dbReference type="GO" id="GO:0004096">
    <property type="term" value="F:catalase activity"/>
    <property type="evidence" value="ECO:0007669"/>
    <property type="project" value="UniProtKB-EC"/>
</dbReference>
<comment type="catalytic activity">
    <reaction evidence="8 11">
        <text>2 H2O2 = O2 + 2 H2O</text>
        <dbReference type="Rhea" id="RHEA:20309"/>
        <dbReference type="ChEBI" id="CHEBI:15377"/>
        <dbReference type="ChEBI" id="CHEBI:15379"/>
        <dbReference type="ChEBI" id="CHEBI:16240"/>
        <dbReference type="EC" id="1.11.1.6"/>
    </reaction>
</comment>
<dbReference type="InterPro" id="IPR010582">
    <property type="entry name" value="Catalase_immune_responsive"/>
</dbReference>
<dbReference type="InterPro" id="IPR024711">
    <property type="entry name" value="Catalase_clade1/3"/>
</dbReference>
<dbReference type="RefSeq" id="XP_001026590.2">
    <property type="nucleotide sequence ID" value="XM_001026590.3"/>
</dbReference>
<evidence type="ECO:0000259" key="14">
    <source>
        <dbReference type="SMART" id="SM01060"/>
    </source>
</evidence>
<dbReference type="InterPro" id="IPR020835">
    <property type="entry name" value="Catalase_sf"/>
</dbReference>
<comment type="similarity">
    <text evidence="1 11">Belongs to the catalase family.</text>
</comment>
<dbReference type="SMR" id="Q24F10"/>
<dbReference type="FunFam" id="2.40.180.10:FF:000001">
    <property type="entry name" value="Catalase"/>
    <property type="match status" value="1"/>
</dbReference>
<dbReference type="OMA" id="QERMVWH"/>
<comment type="cofactor">
    <cofactor evidence="10">
        <name>heme</name>
        <dbReference type="ChEBI" id="CHEBI:30413"/>
    </cofactor>
</comment>
<gene>
    <name evidence="15" type="ORF">TTHERM_01146030</name>
</gene>
<evidence type="ECO:0000313" key="15">
    <source>
        <dbReference type="EMBL" id="EAS06345.2"/>
    </source>
</evidence>
<keyword evidence="2 11" id="KW-0575">Peroxidase</keyword>
<dbReference type="GO" id="GO:0005739">
    <property type="term" value="C:mitochondrion"/>
    <property type="evidence" value="ECO:0007669"/>
    <property type="project" value="TreeGrafter"/>
</dbReference>
<dbReference type="PROSITE" id="PS51402">
    <property type="entry name" value="CATALASE_3"/>
    <property type="match status" value="1"/>
</dbReference>
<keyword evidence="16" id="KW-1185">Reference proteome</keyword>
<dbReference type="InterPro" id="IPR002226">
    <property type="entry name" value="Catalase_haem_BS"/>
</dbReference>
<dbReference type="SMART" id="SM01060">
    <property type="entry name" value="Catalase"/>
    <property type="match status" value="1"/>
</dbReference>
<dbReference type="AlphaFoldDB" id="Q24F10"/>
<dbReference type="PRINTS" id="PR00067">
    <property type="entry name" value="CATALASE"/>
</dbReference>
<protein>
    <recommendedName>
        <fullName evidence="11">Catalase</fullName>
        <ecNumber evidence="11">1.11.1.6</ecNumber>
    </recommendedName>
</protein>
<keyword evidence="4 10" id="KW-0479">Metal-binding</keyword>
<dbReference type="GeneID" id="7837249"/>
<evidence type="ECO:0000256" key="3">
    <source>
        <dbReference type="ARBA" id="ARBA00022617"/>
    </source>
</evidence>
<dbReference type="EC" id="1.11.1.6" evidence="11"/>
<dbReference type="Proteomes" id="UP000009168">
    <property type="component" value="Unassembled WGS sequence"/>
</dbReference>
<evidence type="ECO:0000256" key="11">
    <source>
        <dbReference type="RuleBase" id="RU000498"/>
    </source>
</evidence>
<evidence type="ECO:0000313" key="16">
    <source>
        <dbReference type="Proteomes" id="UP000009168"/>
    </source>
</evidence>
<dbReference type="KEGG" id="tet:TTHERM_01146030"/>
<evidence type="ECO:0000256" key="7">
    <source>
        <dbReference type="ARBA" id="ARBA00023324"/>
    </source>
</evidence>
<evidence type="ECO:0000256" key="1">
    <source>
        <dbReference type="ARBA" id="ARBA00005329"/>
    </source>
</evidence>
<dbReference type="PANTHER" id="PTHR11465">
    <property type="entry name" value="CATALASE"/>
    <property type="match status" value="1"/>
</dbReference>
<dbReference type="GO" id="GO:0042744">
    <property type="term" value="P:hydrogen peroxide catabolic process"/>
    <property type="evidence" value="ECO:0007669"/>
    <property type="project" value="UniProtKB-KW"/>
</dbReference>
<dbReference type="InterPro" id="IPR011614">
    <property type="entry name" value="Catalase_core"/>
</dbReference>
<dbReference type="GO" id="GO:0020037">
    <property type="term" value="F:heme binding"/>
    <property type="evidence" value="ECO:0007669"/>
    <property type="project" value="InterPro"/>
</dbReference>
<keyword evidence="3 10" id="KW-0349">Heme</keyword>
<dbReference type="Pfam" id="PF00199">
    <property type="entry name" value="Catalase"/>
    <property type="match status" value="1"/>
</dbReference>
<accession>Q24F10</accession>
<dbReference type="SUPFAM" id="SSF56634">
    <property type="entry name" value="Heme-dependent catalase-like"/>
    <property type="match status" value="1"/>
</dbReference>
<feature type="binding site" description="axial binding residue" evidence="10">
    <location>
        <position position="341"/>
    </location>
    <ligand>
        <name>heme</name>
        <dbReference type="ChEBI" id="CHEBI:30413"/>
    </ligand>
    <ligandPart>
        <name>Fe</name>
        <dbReference type="ChEBI" id="CHEBI:18248"/>
    </ligandPart>
</feature>
<sequence>MTDTKNTSVLTTSTGSPVDDNQNSVTAGEYGPVLLQDFHLIDKLAHFDRERIPERVVHAKGAGAWGYFEVTHDVTKFCKAKVFETVGKRTPVFTRFSTVGGEKGSADTERDPRGFAVKFYTEEGNWDMVGNNTPVFFIRDPIKFPDFIHTQKRNPQTNLKCANMFWDFLSQVPESAHQVTILFSDRGTPDGYRRMNGYSSHTFKWVNEQGEAFWVKLHFKTDSGIKNFTAAEADALKSTNPDYATEDLFKHIAQGGSASWTLNVQVMPINDGYKYRWNIFDVTKVWPHGDYPLIPVGKLVLNRNPENYFAETEQSAFSPSHLVPGMEPSLDKMLQGRLFSYPDTHRHRLGANYDQIPVNCPYRARVSNNQRDGPMCVNGNQGSRVNYEPTTFHNYKVRPETKLSTQRVTGLVGRFKPAHPNDDFSQPGALFRKVMSDKDKSNTVSNIVGHIKNANRDIQERQVRIFYKCDAEYGSKIATALGFPANRSNL</sequence>
<evidence type="ECO:0000256" key="12">
    <source>
        <dbReference type="RuleBase" id="RU004142"/>
    </source>
</evidence>
<evidence type="ECO:0000256" key="5">
    <source>
        <dbReference type="ARBA" id="ARBA00023002"/>
    </source>
</evidence>
<dbReference type="GO" id="GO:0042542">
    <property type="term" value="P:response to hydrogen peroxide"/>
    <property type="evidence" value="ECO:0007669"/>
    <property type="project" value="TreeGrafter"/>
</dbReference>
<dbReference type="PANTHER" id="PTHR11465:SF9">
    <property type="entry name" value="CATALASE"/>
    <property type="match status" value="1"/>
</dbReference>
<evidence type="ECO:0000256" key="13">
    <source>
        <dbReference type="SAM" id="MobiDB-lite"/>
    </source>
</evidence>
<evidence type="ECO:0000256" key="10">
    <source>
        <dbReference type="PIRSR" id="PIRSR038928-2"/>
    </source>
</evidence>
<feature type="active site" evidence="9">
    <location>
        <position position="58"/>
    </location>
</feature>
<feature type="region of interest" description="Disordered" evidence="13">
    <location>
        <begin position="1"/>
        <end position="25"/>
    </location>
</feature>
<feature type="domain" description="Catalase core" evidence="14">
    <location>
        <begin position="11"/>
        <end position="396"/>
    </location>
</feature>
<name>Q24F10_TETTS</name>
<keyword evidence="6 10" id="KW-0408">Iron</keyword>
<keyword evidence="7 11" id="KW-0376">Hydrogen peroxide</keyword>
<dbReference type="CDD" id="cd08156">
    <property type="entry name" value="catalase_clade_3"/>
    <property type="match status" value="1"/>
</dbReference>